<dbReference type="PANTHER" id="PTHR12534">
    <property type="entry name" value="30S RIBOSOMAL PROTEIN S2 PROKARYOTIC AND ORGANELLAR"/>
    <property type="match status" value="1"/>
</dbReference>
<name>A0A2M6XU83_9BACT</name>
<evidence type="ECO:0000256" key="7">
    <source>
        <dbReference type="SAM" id="MobiDB-lite"/>
    </source>
</evidence>
<evidence type="ECO:0000256" key="1">
    <source>
        <dbReference type="ARBA" id="ARBA00006242"/>
    </source>
</evidence>
<dbReference type="HAMAP" id="MF_00291_B">
    <property type="entry name" value="Ribosomal_uS2_B"/>
    <property type="match status" value="1"/>
</dbReference>
<dbReference type="Gene3D" id="1.10.287.610">
    <property type="entry name" value="Helix hairpin bin"/>
    <property type="match status" value="1"/>
</dbReference>
<dbReference type="PANTHER" id="PTHR12534:SF0">
    <property type="entry name" value="SMALL RIBOSOMAL SUBUNIT PROTEIN US2M"/>
    <property type="match status" value="1"/>
</dbReference>
<sequence length="257" mass="29050">MTISNNNNTNNNDTNELINEENLPAADNGLIESDPRIEDMITAGVHLGHRASKLHPRMEPLVVGLKNTTHVIDLKSTVQYLDEALSFIGQLKKEGKNLILVCTKPPLRFLVKQIAEDLALSYVIERWLGGTFTNFPVIRSRVKYYLDLRQKKDSGELEKYTKKEKAQFEKELADLERKFAGIANMEKLPEAVFVCDIVRDKLVLKEAKEKGIKTIGLVDTNADPLAVDFFIPANDDAITSVRYILERVKEVILNNKS</sequence>
<proteinExistence type="inferred from homology"/>
<dbReference type="Gene3D" id="3.40.50.10490">
    <property type="entry name" value="Glucose-6-phosphate isomerase like protein, domain 1"/>
    <property type="match status" value="1"/>
</dbReference>
<evidence type="ECO:0000256" key="3">
    <source>
        <dbReference type="ARBA" id="ARBA00023274"/>
    </source>
</evidence>
<dbReference type="EMBL" id="PEXQ01000054">
    <property type="protein sequence ID" value="PIU15007.1"/>
    <property type="molecule type" value="Genomic_DNA"/>
</dbReference>
<dbReference type="InterPro" id="IPR018130">
    <property type="entry name" value="Ribosomal_uS2_CS"/>
</dbReference>
<dbReference type="GO" id="GO:0006412">
    <property type="term" value="P:translation"/>
    <property type="evidence" value="ECO:0007669"/>
    <property type="project" value="UniProtKB-UniRule"/>
</dbReference>
<feature type="coiled-coil region" evidence="6">
    <location>
        <begin position="158"/>
        <end position="185"/>
    </location>
</feature>
<evidence type="ECO:0000256" key="2">
    <source>
        <dbReference type="ARBA" id="ARBA00022980"/>
    </source>
</evidence>
<dbReference type="InterPro" id="IPR001865">
    <property type="entry name" value="Ribosomal_uS2"/>
</dbReference>
<dbReference type="CDD" id="cd01425">
    <property type="entry name" value="RPS2"/>
    <property type="match status" value="1"/>
</dbReference>
<dbReference type="Pfam" id="PF00318">
    <property type="entry name" value="Ribosomal_S2"/>
    <property type="match status" value="1"/>
</dbReference>
<evidence type="ECO:0000256" key="6">
    <source>
        <dbReference type="SAM" id="Coils"/>
    </source>
</evidence>
<dbReference type="PRINTS" id="PR00395">
    <property type="entry name" value="RIBOSOMALS2"/>
</dbReference>
<reference evidence="9" key="1">
    <citation type="submission" date="2017-09" db="EMBL/GenBank/DDBJ databases">
        <title>Depth-based differentiation of microbial function through sediment-hosted aquifers and enrichment of novel symbionts in the deep terrestrial subsurface.</title>
        <authorList>
            <person name="Probst A.J."/>
            <person name="Ladd B."/>
            <person name="Jarett J.K."/>
            <person name="Geller-Mcgrath D.E."/>
            <person name="Sieber C.M.K."/>
            <person name="Emerson J.B."/>
            <person name="Anantharaman K."/>
            <person name="Thomas B.C."/>
            <person name="Malmstrom R."/>
            <person name="Stieglmeier M."/>
            <person name="Klingl A."/>
            <person name="Woyke T."/>
            <person name="Ryan C.M."/>
            <person name="Banfield J.F."/>
        </authorList>
    </citation>
    <scope>NUCLEOTIDE SEQUENCE [LARGE SCALE GENOMIC DNA]</scope>
</reference>
<protein>
    <recommendedName>
        <fullName evidence="4 5">Small ribosomal subunit protein uS2</fullName>
    </recommendedName>
</protein>
<feature type="region of interest" description="Disordered" evidence="7">
    <location>
        <begin position="1"/>
        <end position="23"/>
    </location>
</feature>
<dbReference type="NCBIfam" id="TIGR01011">
    <property type="entry name" value="rpsB_bact"/>
    <property type="match status" value="1"/>
</dbReference>
<comment type="similarity">
    <text evidence="1 5">Belongs to the universal ribosomal protein uS2 family.</text>
</comment>
<dbReference type="AlphaFoldDB" id="A0A2M6XU83"/>
<keyword evidence="2 5" id="KW-0689">Ribosomal protein</keyword>
<dbReference type="PROSITE" id="PS00962">
    <property type="entry name" value="RIBOSOMAL_S2_1"/>
    <property type="match status" value="1"/>
</dbReference>
<comment type="caution">
    <text evidence="8">The sequence shown here is derived from an EMBL/GenBank/DDBJ whole genome shotgun (WGS) entry which is preliminary data.</text>
</comment>
<evidence type="ECO:0000313" key="8">
    <source>
        <dbReference type="EMBL" id="PIU15007.1"/>
    </source>
</evidence>
<dbReference type="GO" id="GO:0015935">
    <property type="term" value="C:small ribosomal subunit"/>
    <property type="evidence" value="ECO:0007669"/>
    <property type="project" value="InterPro"/>
</dbReference>
<gene>
    <name evidence="5 8" type="primary">rpsB</name>
    <name evidence="8" type="ORF">COT20_02215</name>
</gene>
<keyword evidence="3 5" id="KW-0687">Ribonucleoprotein</keyword>
<keyword evidence="6" id="KW-0175">Coiled coil</keyword>
<dbReference type="Proteomes" id="UP000229784">
    <property type="component" value="Unassembled WGS sequence"/>
</dbReference>
<dbReference type="SUPFAM" id="SSF52313">
    <property type="entry name" value="Ribosomal protein S2"/>
    <property type="match status" value="1"/>
</dbReference>
<accession>A0A2M6XU83</accession>
<organism evidence="8 9">
    <name type="scientific">bacterium (Candidatus Gribaldobacteria) CG08_land_8_20_14_0_20_39_15</name>
    <dbReference type="NCBI Taxonomy" id="2014273"/>
    <lineage>
        <taxon>Bacteria</taxon>
        <taxon>Candidatus Gribaldobacteria</taxon>
    </lineage>
</organism>
<dbReference type="GO" id="GO:0003735">
    <property type="term" value="F:structural constituent of ribosome"/>
    <property type="evidence" value="ECO:0007669"/>
    <property type="project" value="InterPro"/>
</dbReference>
<dbReference type="InterPro" id="IPR005706">
    <property type="entry name" value="Ribosomal_uS2_bac/mit/plastid"/>
</dbReference>
<evidence type="ECO:0000313" key="9">
    <source>
        <dbReference type="Proteomes" id="UP000229784"/>
    </source>
</evidence>
<dbReference type="InterPro" id="IPR023591">
    <property type="entry name" value="Ribosomal_uS2_flav_dom_sf"/>
</dbReference>
<evidence type="ECO:0000256" key="5">
    <source>
        <dbReference type="HAMAP-Rule" id="MF_00291"/>
    </source>
</evidence>
<evidence type="ECO:0000256" key="4">
    <source>
        <dbReference type="ARBA" id="ARBA00035256"/>
    </source>
</evidence>